<accession>A0ABN9UYN9</accession>
<organism evidence="2 3">
    <name type="scientific">Prorocentrum cordatum</name>
    <dbReference type="NCBI Taxonomy" id="2364126"/>
    <lineage>
        <taxon>Eukaryota</taxon>
        <taxon>Sar</taxon>
        <taxon>Alveolata</taxon>
        <taxon>Dinophyceae</taxon>
        <taxon>Prorocentrales</taxon>
        <taxon>Prorocentraceae</taxon>
        <taxon>Prorocentrum</taxon>
    </lineage>
</organism>
<evidence type="ECO:0000256" key="1">
    <source>
        <dbReference type="SAM" id="SignalP"/>
    </source>
</evidence>
<evidence type="ECO:0000313" key="2">
    <source>
        <dbReference type="EMBL" id="CAK0864457.1"/>
    </source>
</evidence>
<sequence length="226" mass="22810">MSRSLVGAALALSWLAQTPLAAGSASSGGWYEQKPTCTGFNSLCGDGFHCTVDMGDCRDGQCYTMMGAPTACAPAVMGCNEMDTKAAEGGCCPEGTLPAGPGSCVEVSCESKLHYHCGSDASAAPACAEEPTAPAELGASITGTVTRCAKGSAVCYALDIQPLSGSWEWVYQEKDRLYLARGCDSDPGPDPASDPAPISGAAGSHGLVALLLPGLLLPAARLLSAA</sequence>
<reference evidence="2" key="1">
    <citation type="submission" date="2023-10" db="EMBL/GenBank/DDBJ databases">
        <authorList>
            <person name="Chen Y."/>
            <person name="Shah S."/>
            <person name="Dougan E. K."/>
            <person name="Thang M."/>
            <person name="Chan C."/>
        </authorList>
    </citation>
    <scope>NUCLEOTIDE SEQUENCE [LARGE SCALE GENOMIC DNA]</scope>
</reference>
<feature type="chain" id="PRO_5046297194" evidence="1">
    <location>
        <begin position="22"/>
        <end position="226"/>
    </location>
</feature>
<dbReference type="EMBL" id="CAUYUJ010016368">
    <property type="protein sequence ID" value="CAK0864457.1"/>
    <property type="molecule type" value="Genomic_DNA"/>
</dbReference>
<name>A0ABN9UYN9_9DINO</name>
<protein>
    <submittedName>
        <fullName evidence="2">Uncharacterized protein</fullName>
    </submittedName>
</protein>
<gene>
    <name evidence="2" type="ORF">PCOR1329_LOCUS52350</name>
</gene>
<feature type="signal peptide" evidence="1">
    <location>
        <begin position="1"/>
        <end position="21"/>
    </location>
</feature>
<dbReference type="Proteomes" id="UP001189429">
    <property type="component" value="Unassembled WGS sequence"/>
</dbReference>
<comment type="caution">
    <text evidence="2">The sequence shown here is derived from an EMBL/GenBank/DDBJ whole genome shotgun (WGS) entry which is preliminary data.</text>
</comment>
<keyword evidence="3" id="KW-1185">Reference proteome</keyword>
<keyword evidence="1" id="KW-0732">Signal</keyword>
<proteinExistence type="predicted"/>
<evidence type="ECO:0000313" key="3">
    <source>
        <dbReference type="Proteomes" id="UP001189429"/>
    </source>
</evidence>